<keyword evidence="10" id="KW-0131">Cell cycle</keyword>
<evidence type="ECO:0000256" key="9">
    <source>
        <dbReference type="ARBA" id="ARBA00023242"/>
    </source>
</evidence>
<keyword evidence="6 13" id="KW-0175">Coiled coil</keyword>
<reference evidence="14" key="2">
    <citation type="submission" date="2025-08" db="UniProtKB">
        <authorList>
            <consortium name="Ensembl"/>
        </authorList>
    </citation>
    <scope>IDENTIFICATION</scope>
</reference>
<dbReference type="CDD" id="cd22590">
    <property type="entry name" value="McIdas_CC"/>
    <property type="match status" value="1"/>
</dbReference>
<dbReference type="GO" id="GO:0008156">
    <property type="term" value="P:negative regulation of DNA replication"/>
    <property type="evidence" value="ECO:0007669"/>
    <property type="project" value="TreeGrafter"/>
</dbReference>
<evidence type="ECO:0000256" key="2">
    <source>
        <dbReference type="ARBA" id="ARBA00007979"/>
    </source>
</evidence>
<dbReference type="PANTHER" id="PTHR13372">
    <property type="entry name" value="GEMININ"/>
    <property type="match status" value="1"/>
</dbReference>
<evidence type="ECO:0000313" key="15">
    <source>
        <dbReference type="Proteomes" id="UP000694412"/>
    </source>
</evidence>
<accession>A0A8C2SMW5</accession>
<evidence type="ECO:0000256" key="11">
    <source>
        <dbReference type="ARBA" id="ARBA00031136"/>
    </source>
</evidence>
<dbReference type="AlphaFoldDB" id="A0A8C2SMW5"/>
<comment type="subcellular location">
    <subcellularLocation>
        <location evidence="1">Nucleus</location>
    </subcellularLocation>
</comment>
<dbReference type="Gene3D" id="1.20.5.1180">
    <property type="entry name" value="Geminin coiled-coil domain"/>
    <property type="match status" value="1"/>
</dbReference>
<evidence type="ECO:0000256" key="6">
    <source>
        <dbReference type="ARBA" id="ARBA00023054"/>
    </source>
</evidence>
<evidence type="ECO:0000313" key="14">
    <source>
        <dbReference type="Ensembl" id="ENSCJPP00005001147.1"/>
    </source>
</evidence>
<comment type="similarity">
    <text evidence="2">Belongs to the geminin family.</text>
</comment>
<dbReference type="Pfam" id="PF07412">
    <property type="entry name" value="Geminin"/>
    <property type="match status" value="1"/>
</dbReference>
<sequence>ASSPGFIRTQGQCLQDEPEFDFQDLRDTVDDFISDASTWVPPLPDCADFDFSLVEDVAFDTPAVCPQPLGTLQTCWRDAAERHRQALGDALEENSQLQEALAQKQEELATQRESNVQLKELASQARQLAAVLDVSAAARQCGARAGRKLMVPAEAAGVGGMLRAVSAQCRAALRSLAGSPAAKRPRLHGAFRGLRTQRDAVPRSPGGAELEGGGSLRAAFGEQGGIRTLAFQQGNAYTLRTARGGYRFRWVPR</sequence>
<evidence type="ECO:0000256" key="8">
    <source>
        <dbReference type="ARBA" id="ARBA00023163"/>
    </source>
</evidence>
<proteinExistence type="inferred from homology"/>
<feature type="coiled-coil region" evidence="13">
    <location>
        <begin position="80"/>
        <end position="121"/>
    </location>
</feature>
<evidence type="ECO:0000256" key="7">
    <source>
        <dbReference type="ARBA" id="ARBA00023159"/>
    </source>
</evidence>
<dbReference type="Proteomes" id="UP000694412">
    <property type="component" value="Chromosome Z"/>
</dbReference>
<dbReference type="GO" id="GO:0005634">
    <property type="term" value="C:nucleus"/>
    <property type="evidence" value="ECO:0007669"/>
    <property type="project" value="UniProtKB-SubCell"/>
</dbReference>
<keyword evidence="9" id="KW-0539">Nucleus</keyword>
<evidence type="ECO:0000256" key="3">
    <source>
        <dbReference type="ARBA" id="ARBA00018222"/>
    </source>
</evidence>
<keyword evidence="5" id="KW-0805">Transcription regulation</keyword>
<gene>
    <name evidence="14" type="primary">MCIDAS</name>
</gene>
<name>A0A8C2SMW5_COTJA</name>
<dbReference type="GO" id="GO:0030030">
    <property type="term" value="P:cell projection organization"/>
    <property type="evidence" value="ECO:0007669"/>
    <property type="project" value="UniProtKB-KW"/>
</dbReference>
<dbReference type="SUPFAM" id="SSF111469">
    <property type="entry name" value="Geminin coiled-coil domain"/>
    <property type="match status" value="1"/>
</dbReference>
<dbReference type="PANTHER" id="PTHR13372:SF3">
    <property type="entry name" value="MULTICILIN"/>
    <property type="match status" value="1"/>
</dbReference>
<protein>
    <recommendedName>
        <fullName evidence="3">Multicilin</fullName>
    </recommendedName>
    <alternativeName>
        <fullName evidence="11">Multiciliate differentiation and DNA synthesis-associated cell cycle protein</fullName>
    </alternativeName>
    <alternativeName>
        <fullName evidence="12">Protein Idas</fullName>
    </alternativeName>
</protein>
<evidence type="ECO:0000256" key="4">
    <source>
        <dbReference type="ARBA" id="ARBA00022794"/>
    </source>
</evidence>
<keyword evidence="4" id="KW-0970">Cilium biogenesis/degradation</keyword>
<reference evidence="14" key="1">
    <citation type="submission" date="2015-11" db="EMBL/GenBank/DDBJ databases">
        <authorList>
            <consortium name="International Coturnix japonica Genome Analysis Consortium"/>
            <person name="Warren W."/>
            <person name="Burt D.W."/>
            <person name="Antin P.B."/>
            <person name="Lanford R."/>
            <person name="Gros J."/>
            <person name="Wilson R.K."/>
        </authorList>
    </citation>
    <scope>NUCLEOTIDE SEQUENCE [LARGE SCALE GENOMIC DNA]</scope>
</reference>
<keyword evidence="7" id="KW-0010">Activator</keyword>
<keyword evidence="15" id="KW-1185">Reference proteome</keyword>
<dbReference type="GeneTree" id="ENSGT00940000153270"/>
<evidence type="ECO:0000256" key="5">
    <source>
        <dbReference type="ARBA" id="ARBA00023015"/>
    </source>
</evidence>
<dbReference type="GO" id="GO:0045786">
    <property type="term" value="P:negative regulation of cell cycle"/>
    <property type="evidence" value="ECO:0007669"/>
    <property type="project" value="TreeGrafter"/>
</dbReference>
<reference evidence="14" key="3">
    <citation type="submission" date="2025-09" db="UniProtKB">
        <authorList>
            <consortium name="Ensembl"/>
        </authorList>
    </citation>
    <scope>IDENTIFICATION</scope>
</reference>
<evidence type="ECO:0000256" key="13">
    <source>
        <dbReference type="SAM" id="Coils"/>
    </source>
</evidence>
<dbReference type="Ensembl" id="ENSCJPT00005001972.1">
    <property type="protein sequence ID" value="ENSCJPP00005001147.1"/>
    <property type="gene ID" value="ENSCJPG00005001211.1"/>
</dbReference>
<evidence type="ECO:0000256" key="12">
    <source>
        <dbReference type="ARBA" id="ARBA00033197"/>
    </source>
</evidence>
<dbReference type="InterPro" id="IPR022786">
    <property type="entry name" value="Geminin/Multicilin"/>
</dbReference>
<evidence type="ECO:0000256" key="10">
    <source>
        <dbReference type="ARBA" id="ARBA00023306"/>
    </source>
</evidence>
<organism evidence="14 15">
    <name type="scientific">Coturnix japonica</name>
    <name type="common">Japanese quail</name>
    <name type="synonym">Coturnix coturnix japonica</name>
    <dbReference type="NCBI Taxonomy" id="93934"/>
    <lineage>
        <taxon>Eukaryota</taxon>
        <taxon>Metazoa</taxon>
        <taxon>Chordata</taxon>
        <taxon>Craniata</taxon>
        <taxon>Vertebrata</taxon>
        <taxon>Euteleostomi</taxon>
        <taxon>Archelosauria</taxon>
        <taxon>Archosauria</taxon>
        <taxon>Dinosauria</taxon>
        <taxon>Saurischia</taxon>
        <taxon>Theropoda</taxon>
        <taxon>Coelurosauria</taxon>
        <taxon>Aves</taxon>
        <taxon>Neognathae</taxon>
        <taxon>Galloanserae</taxon>
        <taxon>Galliformes</taxon>
        <taxon>Phasianidae</taxon>
        <taxon>Perdicinae</taxon>
        <taxon>Coturnix</taxon>
    </lineage>
</organism>
<evidence type="ECO:0000256" key="1">
    <source>
        <dbReference type="ARBA" id="ARBA00004123"/>
    </source>
</evidence>
<keyword evidence="8" id="KW-0804">Transcription</keyword>